<evidence type="ECO:0000256" key="3">
    <source>
        <dbReference type="ARBA" id="ARBA00007870"/>
    </source>
</evidence>
<dbReference type="InterPro" id="IPR013752">
    <property type="entry name" value="KPA_reductase"/>
</dbReference>
<reference evidence="15" key="1">
    <citation type="journal article" date="2019" name="Int. J. Syst. Evol. Microbiol.">
        <title>The Global Catalogue of Microorganisms (GCM) 10K type strain sequencing project: providing services to taxonomists for standard genome sequencing and annotation.</title>
        <authorList>
            <consortium name="The Broad Institute Genomics Platform"/>
            <consortium name="The Broad Institute Genome Sequencing Center for Infectious Disease"/>
            <person name="Wu L."/>
            <person name="Ma J."/>
        </authorList>
    </citation>
    <scope>NUCLEOTIDE SEQUENCE [LARGE SCALE GENOMIC DNA]</scope>
    <source>
        <strain evidence="15">CCUG 73951</strain>
    </source>
</reference>
<comment type="function">
    <text evidence="1 11">Catalyzes the NADPH-dependent reduction of ketopantoate into pantoic acid.</text>
</comment>
<evidence type="ECO:0000259" key="12">
    <source>
        <dbReference type="Pfam" id="PF02558"/>
    </source>
</evidence>
<proteinExistence type="inferred from homology"/>
<comment type="caution">
    <text evidence="14">The sequence shown here is derived from an EMBL/GenBank/DDBJ whole genome shotgun (WGS) entry which is preliminary data.</text>
</comment>
<dbReference type="PANTHER" id="PTHR43765">
    <property type="entry name" value="2-DEHYDROPANTOATE 2-REDUCTASE-RELATED"/>
    <property type="match status" value="1"/>
</dbReference>
<comment type="pathway">
    <text evidence="2 11">Cofactor biosynthesis; (R)-pantothenate biosynthesis; (R)-pantoate from 3-methyl-2-oxobutanoate: step 2/2.</text>
</comment>
<evidence type="ECO:0000313" key="15">
    <source>
        <dbReference type="Proteomes" id="UP001596494"/>
    </source>
</evidence>
<sequence>MRIGIIGGGSIGLLLASHLGAVHKVSLYVRTEKQKKAVNENGVICDGMMREIKAYSNNEQMKEQDLLIVAVKQYHLQSLTLPSNPDLLFLQNGMTHLSFIQHLPNNCALGIVEHGAMKASEYEVFHTGNGSIRLANHHGKEMASQLVDLLGSEKFPIYFHDDYWNMLSEKLIINTVINPLTAIFKVNNKYILENDHIRKLAELLCEEGSRALGLIHEEQWQRICRIAQSTGENQSSMLKDLNEERKTEIDAICGFILKKLEGEAPYHNFVIESVHALEAINYKGEAI</sequence>
<dbReference type="EMBL" id="JBHTBY010000006">
    <property type="protein sequence ID" value="MFC7320345.1"/>
    <property type="molecule type" value="Genomic_DNA"/>
</dbReference>
<dbReference type="SUPFAM" id="SSF48179">
    <property type="entry name" value="6-phosphogluconate dehydrogenase C-terminal domain-like"/>
    <property type="match status" value="1"/>
</dbReference>
<evidence type="ECO:0000256" key="5">
    <source>
        <dbReference type="ARBA" id="ARBA00019465"/>
    </source>
</evidence>
<evidence type="ECO:0000259" key="13">
    <source>
        <dbReference type="Pfam" id="PF08546"/>
    </source>
</evidence>
<feature type="domain" description="Ketopantoate reductase N-terminal" evidence="12">
    <location>
        <begin position="3"/>
        <end position="137"/>
    </location>
</feature>
<dbReference type="InterPro" id="IPR003710">
    <property type="entry name" value="ApbA"/>
</dbReference>
<dbReference type="InterPro" id="IPR036291">
    <property type="entry name" value="NAD(P)-bd_dom_sf"/>
</dbReference>
<keyword evidence="15" id="KW-1185">Reference proteome</keyword>
<dbReference type="RefSeq" id="WP_289214026.1">
    <property type="nucleotide sequence ID" value="NZ_JAPVRC010000001.1"/>
</dbReference>
<accession>A0ABW2K2K2</accession>
<evidence type="ECO:0000256" key="8">
    <source>
        <dbReference type="ARBA" id="ARBA00023002"/>
    </source>
</evidence>
<dbReference type="PANTHER" id="PTHR43765:SF2">
    <property type="entry name" value="2-DEHYDROPANTOATE 2-REDUCTASE"/>
    <property type="match status" value="1"/>
</dbReference>
<dbReference type="NCBIfam" id="TIGR00745">
    <property type="entry name" value="apbA_panE"/>
    <property type="match status" value="1"/>
</dbReference>
<comment type="catalytic activity">
    <reaction evidence="10 11">
        <text>(R)-pantoate + NADP(+) = 2-dehydropantoate + NADPH + H(+)</text>
        <dbReference type="Rhea" id="RHEA:16233"/>
        <dbReference type="ChEBI" id="CHEBI:11561"/>
        <dbReference type="ChEBI" id="CHEBI:15378"/>
        <dbReference type="ChEBI" id="CHEBI:15980"/>
        <dbReference type="ChEBI" id="CHEBI:57783"/>
        <dbReference type="ChEBI" id="CHEBI:58349"/>
        <dbReference type="EC" id="1.1.1.169"/>
    </reaction>
</comment>
<evidence type="ECO:0000313" key="14">
    <source>
        <dbReference type="EMBL" id="MFC7320345.1"/>
    </source>
</evidence>
<dbReference type="InterPro" id="IPR013332">
    <property type="entry name" value="KPR_N"/>
</dbReference>
<dbReference type="InterPro" id="IPR050838">
    <property type="entry name" value="Ketopantoate_reductase"/>
</dbReference>
<evidence type="ECO:0000256" key="4">
    <source>
        <dbReference type="ARBA" id="ARBA00013014"/>
    </source>
</evidence>
<comment type="similarity">
    <text evidence="3 11">Belongs to the ketopantoate reductase family.</text>
</comment>
<evidence type="ECO:0000256" key="2">
    <source>
        <dbReference type="ARBA" id="ARBA00004994"/>
    </source>
</evidence>
<dbReference type="Proteomes" id="UP001596494">
    <property type="component" value="Unassembled WGS sequence"/>
</dbReference>
<dbReference type="InterPro" id="IPR013328">
    <property type="entry name" value="6PGD_dom2"/>
</dbReference>
<feature type="domain" description="Ketopantoate reductase C-terminal" evidence="13">
    <location>
        <begin position="166"/>
        <end position="278"/>
    </location>
</feature>
<dbReference type="Gene3D" id="1.10.1040.10">
    <property type="entry name" value="N-(1-d-carboxylethyl)-l-norvaline Dehydrogenase, domain 2"/>
    <property type="match status" value="1"/>
</dbReference>
<evidence type="ECO:0000256" key="9">
    <source>
        <dbReference type="ARBA" id="ARBA00032024"/>
    </source>
</evidence>
<protein>
    <recommendedName>
        <fullName evidence="5 11">2-dehydropantoate 2-reductase</fullName>
        <ecNumber evidence="4 11">1.1.1.169</ecNumber>
    </recommendedName>
    <alternativeName>
        <fullName evidence="9 11">Ketopantoate reductase</fullName>
    </alternativeName>
</protein>
<keyword evidence="8 11" id="KW-0560">Oxidoreductase</keyword>
<evidence type="ECO:0000256" key="1">
    <source>
        <dbReference type="ARBA" id="ARBA00002919"/>
    </source>
</evidence>
<evidence type="ECO:0000256" key="11">
    <source>
        <dbReference type="RuleBase" id="RU362068"/>
    </source>
</evidence>
<keyword evidence="6 11" id="KW-0566">Pantothenate biosynthesis</keyword>
<dbReference type="SUPFAM" id="SSF51735">
    <property type="entry name" value="NAD(P)-binding Rossmann-fold domains"/>
    <property type="match status" value="1"/>
</dbReference>
<keyword evidence="7 11" id="KW-0521">NADP</keyword>
<gene>
    <name evidence="14" type="ORF">ACFQMN_05595</name>
</gene>
<organism evidence="14 15">
    <name type="scientific">Halobacillus campisalis</name>
    <dbReference type="NCBI Taxonomy" id="435909"/>
    <lineage>
        <taxon>Bacteria</taxon>
        <taxon>Bacillati</taxon>
        <taxon>Bacillota</taxon>
        <taxon>Bacilli</taxon>
        <taxon>Bacillales</taxon>
        <taxon>Bacillaceae</taxon>
        <taxon>Halobacillus</taxon>
    </lineage>
</organism>
<evidence type="ECO:0000256" key="6">
    <source>
        <dbReference type="ARBA" id="ARBA00022655"/>
    </source>
</evidence>
<name>A0ABW2K2K2_9BACI</name>
<evidence type="ECO:0000256" key="7">
    <source>
        <dbReference type="ARBA" id="ARBA00022857"/>
    </source>
</evidence>
<dbReference type="Gene3D" id="3.40.50.720">
    <property type="entry name" value="NAD(P)-binding Rossmann-like Domain"/>
    <property type="match status" value="1"/>
</dbReference>
<dbReference type="EC" id="1.1.1.169" evidence="4 11"/>
<dbReference type="InterPro" id="IPR008927">
    <property type="entry name" value="6-PGluconate_DH-like_C_sf"/>
</dbReference>
<evidence type="ECO:0000256" key="10">
    <source>
        <dbReference type="ARBA" id="ARBA00048793"/>
    </source>
</evidence>
<dbReference type="Pfam" id="PF08546">
    <property type="entry name" value="ApbA_C"/>
    <property type="match status" value="1"/>
</dbReference>
<dbReference type="Pfam" id="PF02558">
    <property type="entry name" value="ApbA"/>
    <property type="match status" value="1"/>
</dbReference>